<evidence type="ECO:0000313" key="2">
    <source>
        <dbReference type="Proteomes" id="UP001500936"/>
    </source>
</evidence>
<protein>
    <recommendedName>
        <fullName evidence="3">Transposase</fullName>
    </recommendedName>
</protein>
<evidence type="ECO:0000313" key="1">
    <source>
        <dbReference type="EMBL" id="GAA4418141.1"/>
    </source>
</evidence>
<gene>
    <name evidence="1" type="ORF">GCM10023187_51250</name>
</gene>
<accession>A0ABP8KWJ0</accession>
<dbReference type="Proteomes" id="UP001500936">
    <property type="component" value="Unassembled WGS sequence"/>
</dbReference>
<keyword evidence="2" id="KW-1185">Reference proteome</keyword>
<comment type="caution">
    <text evidence="1">The sequence shown here is derived from an EMBL/GenBank/DDBJ whole genome shotgun (WGS) entry which is preliminary data.</text>
</comment>
<proteinExistence type="predicted"/>
<reference evidence="2" key="1">
    <citation type="journal article" date="2019" name="Int. J. Syst. Evol. Microbiol.">
        <title>The Global Catalogue of Microorganisms (GCM) 10K type strain sequencing project: providing services to taxonomists for standard genome sequencing and annotation.</title>
        <authorList>
            <consortium name="The Broad Institute Genomics Platform"/>
            <consortium name="The Broad Institute Genome Sequencing Center for Infectious Disease"/>
            <person name="Wu L."/>
            <person name="Ma J."/>
        </authorList>
    </citation>
    <scope>NUCLEOTIDE SEQUENCE [LARGE SCALE GENOMIC DNA]</scope>
    <source>
        <strain evidence="2">JCM 17925</strain>
    </source>
</reference>
<evidence type="ECO:0008006" key="3">
    <source>
        <dbReference type="Google" id="ProtNLM"/>
    </source>
</evidence>
<dbReference type="RefSeq" id="WP_345270911.1">
    <property type="nucleotide sequence ID" value="NZ_BAABHB010000016.1"/>
</dbReference>
<name>A0ABP8KWJ0_9BACT</name>
<organism evidence="1 2">
    <name type="scientific">Nibrella viscosa</name>
    <dbReference type="NCBI Taxonomy" id="1084524"/>
    <lineage>
        <taxon>Bacteria</taxon>
        <taxon>Pseudomonadati</taxon>
        <taxon>Bacteroidota</taxon>
        <taxon>Cytophagia</taxon>
        <taxon>Cytophagales</taxon>
        <taxon>Spirosomataceae</taxon>
        <taxon>Nibrella</taxon>
    </lineage>
</organism>
<sequence length="97" mass="11295">MTIFCEWVLTIYSQTLTKNNIVWRDLPEGFSPGRQYDWYFCKWSKDNTWLLIANELTMLHRQKTDKKPLPTVAVIDSHNVKNTATATQQLGFDGVSQ</sequence>
<dbReference type="EMBL" id="BAABHB010000016">
    <property type="protein sequence ID" value="GAA4418141.1"/>
    <property type="molecule type" value="Genomic_DNA"/>
</dbReference>